<name>A0A396JNN1_MEDTR</name>
<sequence length="313" mass="36360">MFSFNNSDLQQPYSVDQNQGMLFQQPLFCIEKLSPNLEELAVSGTDMLGILNGCYQENIFHKVEFLRLQLFDETPTIFMNDLHIIFPNLQEFQVRNSSFEILFPTKGATDHLNMQISKQMRMLMLFELEKLEHIWQEEFPLDHPLLQHLQELFVLNCPSLISLVPPFASFTNLTYLKVDNCKELVYLITYSTAKSLVQLKTLIIENCEKMLDAVKIDEEKGEEDIIFENLEYLELASLSSLRSFCYGKQAFIFPYLLCFIVKGCPQMKIFSSALTVAPCLTSIEVEKENMRWKGDLNTTIEQMFKEKEVPHSN</sequence>
<evidence type="ECO:0000259" key="2">
    <source>
        <dbReference type="Pfam" id="PF23247"/>
    </source>
</evidence>
<feature type="domain" description="Disease resistance protein At4g27190-like leucine-rich repeats" evidence="2">
    <location>
        <begin position="37"/>
        <end position="166"/>
    </location>
</feature>
<dbReference type="PANTHER" id="PTHR33463:SF167">
    <property type="entry name" value="PUTATIVE-RELATED"/>
    <property type="match status" value="1"/>
</dbReference>
<dbReference type="SUPFAM" id="SSF52047">
    <property type="entry name" value="RNI-like"/>
    <property type="match status" value="1"/>
</dbReference>
<evidence type="ECO:0000313" key="3">
    <source>
        <dbReference type="EMBL" id="RHN78311.1"/>
    </source>
</evidence>
<keyword evidence="1" id="KW-0611">Plant defense</keyword>
<dbReference type="PANTHER" id="PTHR33463">
    <property type="entry name" value="NB-ARC DOMAIN-CONTAINING PROTEIN-RELATED"/>
    <property type="match status" value="1"/>
</dbReference>
<dbReference type="Gene3D" id="3.80.10.10">
    <property type="entry name" value="Ribonuclease Inhibitor"/>
    <property type="match status" value="1"/>
</dbReference>
<comment type="caution">
    <text evidence="3">The sequence shown here is derived from an EMBL/GenBank/DDBJ whole genome shotgun (WGS) entry which is preliminary data.</text>
</comment>
<evidence type="ECO:0000256" key="1">
    <source>
        <dbReference type="ARBA" id="ARBA00022821"/>
    </source>
</evidence>
<dbReference type="Proteomes" id="UP000265566">
    <property type="component" value="Chromosome 1"/>
</dbReference>
<dbReference type="InterPro" id="IPR057135">
    <property type="entry name" value="At4g27190-like_LRR"/>
</dbReference>
<accession>A0A396JNN1</accession>
<feature type="domain" description="Disease resistance protein At4g27190-like leucine-rich repeats" evidence="2">
    <location>
        <begin position="168"/>
        <end position="208"/>
    </location>
</feature>
<protein>
    <submittedName>
        <fullName evidence="3">Putative leucine-rich repeat domain, L domain-containing protein</fullName>
    </submittedName>
</protein>
<organism evidence="3 4">
    <name type="scientific">Medicago truncatula</name>
    <name type="common">Barrel medic</name>
    <name type="synonym">Medicago tribuloides</name>
    <dbReference type="NCBI Taxonomy" id="3880"/>
    <lineage>
        <taxon>Eukaryota</taxon>
        <taxon>Viridiplantae</taxon>
        <taxon>Streptophyta</taxon>
        <taxon>Embryophyta</taxon>
        <taxon>Tracheophyta</taxon>
        <taxon>Spermatophyta</taxon>
        <taxon>Magnoliopsida</taxon>
        <taxon>eudicotyledons</taxon>
        <taxon>Gunneridae</taxon>
        <taxon>Pentapetalae</taxon>
        <taxon>rosids</taxon>
        <taxon>fabids</taxon>
        <taxon>Fabales</taxon>
        <taxon>Fabaceae</taxon>
        <taxon>Papilionoideae</taxon>
        <taxon>50 kb inversion clade</taxon>
        <taxon>NPAAA clade</taxon>
        <taxon>Hologalegina</taxon>
        <taxon>IRL clade</taxon>
        <taxon>Trifolieae</taxon>
        <taxon>Medicago</taxon>
    </lineage>
</organism>
<dbReference type="Pfam" id="PF23247">
    <property type="entry name" value="LRR_RPS2"/>
    <property type="match status" value="2"/>
</dbReference>
<evidence type="ECO:0000313" key="4">
    <source>
        <dbReference type="Proteomes" id="UP000265566"/>
    </source>
</evidence>
<proteinExistence type="predicted"/>
<dbReference type="EMBL" id="PSQE01000001">
    <property type="protein sequence ID" value="RHN78311.1"/>
    <property type="molecule type" value="Genomic_DNA"/>
</dbReference>
<dbReference type="AlphaFoldDB" id="A0A396JNN1"/>
<dbReference type="InterPro" id="IPR032675">
    <property type="entry name" value="LRR_dom_sf"/>
</dbReference>
<dbReference type="InterPro" id="IPR050905">
    <property type="entry name" value="Plant_NBS-LRR"/>
</dbReference>
<dbReference type="Gramene" id="rna1852">
    <property type="protein sequence ID" value="RHN78311.1"/>
    <property type="gene ID" value="gene1852"/>
</dbReference>
<reference evidence="4" key="1">
    <citation type="journal article" date="2018" name="Nat. Plants">
        <title>Whole-genome landscape of Medicago truncatula symbiotic genes.</title>
        <authorList>
            <person name="Pecrix Y."/>
            <person name="Staton S.E."/>
            <person name="Sallet E."/>
            <person name="Lelandais-Briere C."/>
            <person name="Moreau S."/>
            <person name="Carrere S."/>
            <person name="Blein T."/>
            <person name="Jardinaud M.F."/>
            <person name="Latrasse D."/>
            <person name="Zouine M."/>
            <person name="Zahm M."/>
            <person name="Kreplak J."/>
            <person name="Mayjonade B."/>
            <person name="Satge C."/>
            <person name="Perez M."/>
            <person name="Cauet S."/>
            <person name="Marande W."/>
            <person name="Chantry-Darmon C."/>
            <person name="Lopez-Roques C."/>
            <person name="Bouchez O."/>
            <person name="Berard A."/>
            <person name="Debelle F."/>
            <person name="Munos S."/>
            <person name="Bendahmane A."/>
            <person name="Berges H."/>
            <person name="Niebel A."/>
            <person name="Buitink J."/>
            <person name="Frugier F."/>
            <person name="Benhamed M."/>
            <person name="Crespi M."/>
            <person name="Gouzy J."/>
            <person name="Gamas P."/>
        </authorList>
    </citation>
    <scope>NUCLEOTIDE SEQUENCE [LARGE SCALE GENOMIC DNA]</scope>
    <source>
        <strain evidence="4">cv. Jemalong A17</strain>
    </source>
</reference>
<gene>
    <name evidence="3" type="ORF">MtrunA17_Chr1g0164121</name>
</gene>